<dbReference type="AlphaFoldDB" id="A0A7I7P4W8"/>
<dbReference type="GO" id="GO:0016705">
    <property type="term" value="F:oxidoreductase activity, acting on paired donors, with incorporation or reduction of molecular oxygen"/>
    <property type="evidence" value="ECO:0007669"/>
    <property type="project" value="UniProtKB-ARBA"/>
</dbReference>
<reference evidence="9 10" key="1">
    <citation type="journal article" date="2019" name="Emerg. Microbes Infect.">
        <title>Comprehensive subspecies identification of 175 nontuberculous mycobacteria species based on 7547 genomic profiles.</title>
        <authorList>
            <person name="Matsumoto Y."/>
            <person name="Kinjo T."/>
            <person name="Motooka D."/>
            <person name="Nabeya D."/>
            <person name="Jung N."/>
            <person name="Uechi K."/>
            <person name="Horii T."/>
            <person name="Iida T."/>
            <person name="Fujita J."/>
            <person name="Nakamura S."/>
        </authorList>
    </citation>
    <scope>NUCLEOTIDE SEQUENCE [LARGE SCALE GENOMIC DNA]</scope>
    <source>
        <strain evidence="9 10">JCM 16018</strain>
    </source>
</reference>
<gene>
    <name evidence="9" type="ORF">MSEO_40830</name>
</gene>
<dbReference type="Pfam" id="PF00848">
    <property type="entry name" value="Ring_hydroxyl_A"/>
    <property type="match status" value="1"/>
</dbReference>
<dbReference type="Proteomes" id="UP000466632">
    <property type="component" value="Chromosome"/>
</dbReference>
<feature type="domain" description="Rieske" evidence="8">
    <location>
        <begin position="145"/>
        <end position="250"/>
    </location>
</feature>
<comment type="cofactor">
    <cofactor evidence="1">
        <name>Fe cation</name>
        <dbReference type="ChEBI" id="CHEBI:24875"/>
    </cofactor>
</comment>
<evidence type="ECO:0000313" key="9">
    <source>
        <dbReference type="EMBL" id="BBY03584.1"/>
    </source>
</evidence>
<evidence type="ECO:0000256" key="2">
    <source>
        <dbReference type="ARBA" id="ARBA00022714"/>
    </source>
</evidence>
<keyword evidence="3" id="KW-0479">Metal-binding</keyword>
<dbReference type="InterPro" id="IPR036922">
    <property type="entry name" value="Rieske_2Fe-2S_sf"/>
</dbReference>
<dbReference type="PANTHER" id="PTHR43756">
    <property type="entry name" value="CHOLINE MONOOXYGENASE, CHLOROPLASTIC"/>
    <property type="match status" value="1"/>
</dbReference>
<dbReference type="GO" id="GO:0004497">
    <property type="term" value="F:monooxygenase activity"/>
    <property type="evidence" value="ECO:0007669"/>
    <property type="project" value="UniProtKB-ARBA"/>
</dbReference>
<name>A0A7I7P4W8_9MYCO</name>
<keyword evidence="5" id="KW-0408">Iron</keyword>
<keyword evidence="10" id="KW-1185">Reference proteome</keyword>
<evidence type="ECO:0000256" key="7">
    <source>
        <dbReference type="SAM" id="MobiDB-lite"/>
    </source>
</evidence>
<dbReference type="GO" id="GO:0051537">
    <property type="term" value="F:2 iron, 2 sulfur cluster binding"/>
    <property type="evidence" value="ECO:0007669"/>
    <property type="project" value="UniProtKB-KW"/>
</dbReference>
<sequence length="478" mass="52157">MDTIRHRHVRVAPGLMPNSEPTATSSATVRRPRSDPSNAEASTERALSGRLSIRSLAGDRGGAGTADNGITKSLTRDVHSVILTDMSVPAESVLANDVEIVRRVLAHIDAGTTDAGGAWREPVENYLNPGRFAEELRLLRAMPSVFVPSAAIPDPGDHVERNAFGVPLFAVRGRDRRARVFRNACRHRGFALVEGAGCARALVCRYHGWTYRLDGSLSHVPNAEAFPGLDASTRGLVEVPSHEVDGLIVIGALDSPAGTQDLVGEALAALTGGAAWRDKLAPACRLVYVESTPKAMNWKVLVEQFLEGYHIRSTHKDTFFPVQYDDLNVVETFGPNSRITFPYRNIERLRDRPESSWTTDARVTYVYQLFPNVMVATFPDLVLVIVVDPVDIDHSTLVVYTMVRRDFVDRVTADAPSNPAGAGSFIARGAVEDNEMSEGVQRGLHSGANQFVEFGRHESAIGHFHATLDERLAAIARP</sequence>
<evidence type="ECO:0000256" key="6">
    <source>
        <dbReference type="ARBA" id="ARBA00023014"/>
    </source>
</evidence>
<dbReference type="CDD" id="cd03469">
    <property type="entry name" value="Rieske_RO_Alpha_N"/>
    <property type="match status" value="1"/>
</dbReference>
<dbReference type="InterPro" id="IPR017941">
    <property type="entry name" value="Rieske_2Fe-2S"/>
</dbReference>
<dbReference type="CDD" id="cd08887">
    <property type="entry name" value="RHO_alpha_C_3"/>
    <property type="match status" value="1"/>
</dbReference>
<keyword evidence="4" id="KW-0560">Oxidoreductase</keyword>
<keyword evidence="6" id="KW-0411">Iron-sulfur</keyword>
<accession>A0A7I7P4W8</accession>
<feature type="compositionally biased region" description="Basic residues" evidence="7">
    <location>
        <begin position="1"/>
        <end position="10"/>
    </location>
</feature>
<evidence type="ECO:0000256" key="3">
    <source>
        <dbReference type="ARBA" id="ARBA00022723"/>
    </source>
</evidence>
<dbReference type="InterPro" id="IPR015879">
    <property type="entry name" value="Ring_hydroxy_dOase_asu_C_dom"/>
</dbReference>
<evidence type="ECO:0000256" key="5">
    <source>
        <dbReference type="ARBA" id="ARBA00023004"/>
    </source>
</evidence>
<dbReference type="Gene3D" id="3.90.380.10">
    <property type="entry name" value="Naphthalene 1,2-dioxygenase Alpha Subunit, Chain A, domain 1"/>
    <property type="match status" value="2"/>
</dbReference>
<organism evidence="9 10">
    <name type="scientific">Mycobacterium seoulense</name>
    <dbReference type="NCBI Taxonomy" id="386911"/>
    <lineage>
        <taxon>Bacteria</taxon>
        <taxon>Bacillati</taxon>
        <taxon>Actinomycetota</taxon>
        <taxon>Actinomycetes</taxon>
        <taxon>Mycobacteriales</taxon>
        <taxon>Mycobacteriaceae</taxon>
        <taxon>Mycobacterium</taxon>
    </lineage>
</organism>
<evidence type="ECO:0000256" key="1">
    <source>
        <dbReference type="ARBA" id="ARBA00001962"/>
    </source>
</evidence>
<keyword evidence="2" id="KW-0001">2Fe-2S</keyword>
<evidence type="ECO:0000259" key="8">
    <source>
        <dbReference type="PROSITE" id="PS51296"/>
    </source>
</evidence>
<dbReference type="EMBL" id="AP022582">
    <property type="protein sequence ID" value="BBY03584.1"/>
    <property type="molecule type" value="Genomic_DNA"/>
</dbReference>
<evidence type="ECO:0000313" key="10">
    <source>
        <dbReference type="Proteomes" id="UP000466632"/>
    </source>
</evidence>
<dbReference type="GO" id="GO:0005506">
    <property type="term" value="F:iron ion binding"/>
    <property type="evidence" value="ECO:0007669"/>
    <property type="project" value="InterPro"/>
</dbReference>
<dbReference type="PANTHER" id="PTHR43756:SF5">
    <property type="entry name" value="CHOLINE MONOOXYGENASE, CHLOROPLASTIC"/>
    <property type="match status" value="1"/>
</dbReference>
<dbReference type="KEGG" id="mseo:MSEO_40830"/>
<dbReference type="InterPro" id="IPR001663">
    <property type="entry name" value="Rng_hydr_dOase-A"/>
</dbReference>
<feature type="region of interest" description="Disordered" evidence="7">
    <location>
        <begin position="1"/>
        <end position="47"/>
    </location>
</feature>
<dbReference type="SUPFAM" id="SSF55961">
    <property type="entry name" value="Bet v1-like"/>
    <property type="match status" value="1"/>
</dbReference>
<protein>
    <recommendedName>
        <fullName evidence="8">Rieske domain-containing protein</fullName>
    </recommendedName>
</protein>
<proteinExistence type="predicted"/>
<dbReference type="Gene3D" id="2.102.10.10">
    <property type="entry name" value="Rieske [2Fe-2S] iron-sulphur domain"/>
    <property type="match status" value="1"/>
</dbReference>
<dbReference type="SUPFAM" id="SSF50022">
    <property type="entry name" value="ISP domain"/>
    <property type="match status" value="1"/>
</dbReference>
<dbReference type="PROSITE" id="PS51296">
    <property type="entry name" value="RIESKE"/>
    <property type="match status" value="1"/>
</dbReference>
<evidence type="ECO:0000256" key="4">
    <source>
        <dbReference type="ARBA" id="ARBA00023002"/>
    </source>
</evidence>
<dbReference type="Pfam" id="PF00355">
    <property type="entry name" value="Rieske"/>
    <property type="match status" value="1"/>
</dbReference>
<feature type="compositionally biased region" description="Polar residues" evidence="7">
    <location>
        <begin position="19"/>
        <end position="28"/>
    </location>
</feature>